<dbReference type="Pfam" id="PF07980">
    <property type="entry name" value="SusD_RagB"/>
    <property type="match status" value="1"/>
</dbReference>
<dbReference type="OrthoDB" id="5694214at2"/>
<reference evidence="9 10" key="1">
    <citation type="submission" date="2018-04" db="EMBL/GenBank/DDBJ databases">
        <title>Genomic Encyclopedia of Archaeal and Bacterial Type Strains, Phase II (KMG-II): from individual species to whole genera.</title>
        <authorList>
            <person name="Goeker M."/>
        </authorList>
    </citation>
    <scope>NUCLEOTIDE SEQUENCE [LARGE SCALE GENOMIC DNA]</scope>
    <source>
        <strain evidence="9 10">DSM 25731</strain>
    </source>
</reference>
<keyword evidence="4" id="KW-0472">Membrane</keyword>
<dbReference type="Gene3D" id="1.25.40.390">
    <property type="match status" value="1"/>
</dbReference>
<dbReference type="InterPro" id="IPR019734">
    <property type="entry name" value="TPR_rpt"/>
</dbReference>
<dbReference type="EMBL" id="QBKT01000004">
    <property type="protein sequence ID" value="PTX61553.1"/>
    <property type="molecule type" value="Genomic_DNA"/>
</dbReference>
<gene>
    <name evidence="9" type="ORF">C8N46_104196</name>
</gene>
<evidence type="ECO:0000256" key="2">
    <source>
        <dbReference type="ARBA" id="ARBA00006275"/>
    </source>
</evidence>
<dbReference type="PROSITE" id="PS50005">
    <property type="entry name" value="TPR"/>
    <property type="match status" value="1"/>
</dbReference>
<protein>
    <submittedName>
        <fullName evidence="9">Putative outer membrane starch-binding protein</fullName>
    </submittedName>
</protein>
<evidence type="ECO:0000256" key="1">
    <source>
        <dbReference type="ARBA" id="ARBA00004442"/>
    </source>
</evidence>
<dbReference type="Pfam" id="PF14322">
    <property type="entry name" value="SusD-like_3"/>
    <property type="match status" value="1"/>
</dbReference>
<comment type="similarity">
    <text evidence="2">Belongs to the SusD family.</text>
</comment>
<dbReference type="InterPro" id="IPR012944">
    <property type="entry name" value="SusD_RagB_dom"/>
</dbReference>
<sequence>MYNKITKLAAALLIIMSIQSCDDYLEILPPGQENTENFFNTPENYQDALVGVYDLLSTTYLNNILGEIASDNSLCGGENPTDVLDWQQIDDMIHTPDNGALRNVFQWMYAGISRANYIVEFQDNLDFDGKEQLLAENLFLRSYYYFELVKFFGDVPMYTDRRITIEETQSIDRTPKEDVYLQIEVDLMNAIPNLPWTQTQPGRATKGAAWALLGKIYLYQEKFTEAAQAFNEVINSGQYQLVQDFNTIFLNNNENNSESVFEIQYSGTQEGASFGCFQCVEGNVAVGFMGPRFQSGNFSPYASGFSFNVPVQDVVDLYQSGDSRLAATVLDINAFVVERPDVTFTEGSEHTGYFNLKYIPYANDNVIQDANINRSNNYRAIRYADVLLMAAEANLRAPAPIANPQTFLDAIRDRAFGNTNNRITATLENVLAERRRELAGEGHRFFDQVRTGETSTIPGFTPGKNEIFPIPRIEIELAGNRWQQNAGY</sequence>
<evidence type="ECO:0000259" key="7">
    <source>
        <dbReference type="Pfam" id="PF07980"/>
    </source>
</evidence>
<evidence type="ECO:0000256" key="5">
    <source>
        <dbReference type="ARBA" id="ARBA00023237"/>
    </source>
</evidence>
<feature type="domain" description="RagB/SusD" evidence="7">
    <location>
        <begin position="329"/>
        <end position="452"/>
    </location>
</feature>
<accession>A0A2T6BZQ6</accession>
<dbReference type="PROSITE" id="PS51257">
    <property type="entry name" value="PROKAR_LIPOPROTEIN"/>
    <property type="match status" value="1"/>
</dbReference>
<evidence type="ECO:0000256" key="4">
    <source>
        <dbReference type="ARBA" id="ARBA00023136"/>
    </source>
</evidence>
<comment type="subcellular location">
    <subcellularLocation>
        <location evidence="1">Cell outer membrane</location>
    </subcellularLocation>
</comment>
<proteinExistence type="inferred from homology"/>
<keyword evidence="6" id="KW-0802">TPR repeat</keyword>
<feature type="domain" description="SusD-like N-terminal" evidence="8">
    <location>
        <begin position="23"/>
        <end position="218"/>
    </location>
</feature>
<dbReference type="InterPro" id="IPR033985">
    <property type="entry name" value="SusD-like_N"/>
</dbReference>
<keyword evidence="10" id="KW-1185">Reference proteome</keyword>
<dbReference type="AlphaFoldDB" id="A0A2T6BZQ6"/>
<evidence type="ECO:0000313" key="10">
    <source>
        <dbReference type="Proteomes" id="UP000244090"/>
    </source>
</evidence>
<comment type="caution">
    <text evidence="9">The sequence shown here is derived from an EMBL/GenBank/DDBJ whole genome shotgun (WGS) entry which is preliminary data.</text>
</comment>
<feature type="repeat" description="TPR" evidence="6">
    <location>
        <begin position="207"/>
        <end position="240"/>
    </location>
</feature>
<dbReference type="GO" id="GO:0009279">
    <property type="term" value="C:cell outer membrane"/>
    <property type="evidence" value="ECO:0007669"/>
    <property type="project" value="UniProtKB-SubCell"/>
</dbReference>
<dbReference type="Proteomes" id="UP000244090">
    <property type="component" value="Unassembled WGS sequence"/>
</dbReference>
<evidence type="ECO:0000313" key="9">
    <source>
        <dbReference type="EMBL" id="PTX61553.1"/>
    </source>
</evidence>
<name>A0A2T6BZQ6_9FLAO</name>
<evidence type="ECO:0000259" key="8">
    <source>
        <dbReference type="Pfam" id="PF14322"/>
    </source>
</evidence>
<dbReference type="InterPro" id="IPR011990">
    <property type="entry name" value="TPR-like_helical_dom_sf"/>
</dbReference>
<keyword evidence="5" id="KW-0998">Cell outer membrane</keyword>
<dbReference type="RefSeq" id="WP_108114972.1">
    <property type="nucleotide sequence ID" value="NZ_QBKT01000004.1"/>
</dbReference>
<evidence type="ECO:0000256" key="3">
    <source>
        <dbReference type="ARBA" id="ARBA00022729"/>
    </source>
</evidence>
<dbReference type="SUPFAM" id="SSF48452">
    <property type="entry name" value="TPR-like"/>
    <property type="match status" value="1"/>
</dbReference>
<keyword evidence="3" id="KW-0732">Signal</keyword>
<evidence type="ECO:0000256" key="6">
    <source>
        <dbReference type="PROSITE-ProRule" id="PRU00339"/>
    </source>
</evidence>
<organism evidence="9 10">
    <name type="scientific">Kordia periserrulae</name>
    <dbReference type="NCBI Taxonomy" id="701523"/>
    <lineage>
        <taxon>Bacteria</taxon>
        <taxon>Pseudomonadati</taxon>
        <taxon>Bacteroidota</taxon>
        <taxon>Flavobacteriia</taxon>
        <taxon>Flavobacteriales</taxon>
        <taxon>Flavobacteriaceae</taxon>
        <taxon>Kordia</taxon>
    </lineage>
</organism>
<dbReference type="CDD" id="cd08977">
    <property type="entry name" value="SusD"/>
    <property type="match status" value="1"/>
</dbReference>